<proteinExistence type="predicted"/>
<dbReference type="EMBL" id="MU001637">
    <property type="protein sequence ID" value="KAF2481941.1"/>
    <property type="molecule type" value="Genomic_DNA"/>
</dbReference>
<gene>
    <name evidence="2" type="ORF">BDY17DRAFT_174336</name>
</gene>
<dbReference type="PROSITE" id="PS51257">
    <property type="entry name" value="PROKAR_LIPOPROTEIN"/>
    <property type="match status" value="1"/>
</dbReference>
<sequence>MQHRGALFSGVRRFVWRIERTWLHAVTSLACHLDFVCNLFVTNACPRCKRRSRLPSWSTLSRWCVHVLQTYKTLVVPGTYSLLSSLSDQSPPLFTRKTFTSLSSLQTFCFKTNSQPPSQHNHNRPQQPTNNDFPPSNQPSPKPTLSQNASLGQTMRVPSPRLAMLGNRAKDRLREIQIPRQPRLRRLRSRTPARHEEEVEGGVWGFVWWWGGEYAGHACGEGEWDARGEGEGNDACFDAWG</sequence>
<accession>A0A6A6PQI2</accession>
<dbReference type="RefSeq" id="XP_033588511.1">
    <property type="nucleotide sequence ID" value="XM_033729839.1"/>
</dbReference>
<organism evidence="2 3">
    <name type="scientific">Neohortaea acidophila</name>
    <dbReference type="NCBI Taxonomy" id="245834"/>
    <lineage>
        <taxon>Eukaryota</taxon>
        <taxon>Fungi</taxon>
        <taxon>Dikarya</taxon>
        <taxon>Ascomycota</taxon>
        <taxon>Pezizomycotina</taxon>
        <taxon>Dothideomycetes</taxon>
        <taxon>Dothideomycetidae</taxon>
        <taxon>Mycosphaerellales</taxon>
        <taxon>Teratosphaeriaceae</taxon>
        <taxon>Neohortaea</taxon>
    </lineage>
</organism>
<feature type="compositionally biased region" description="Polar residues" evidence="1">
    <location>
        <begin position="143"/>
        <end position="153"/>
    </location>
</feature>
<evidence type="ECO:0000313" key="2">
    <source>
        <dbReference type="EMBL" id="KAF2481941.1"/>
    </source>
</evidence>
<keyword evidence="3" id="KW-1185">Reference proteome</keyword>
<protein>
    <submittedName>
        <fullName evidence="2">Uncharacterized protein</fullName>
    </submittedName>
</protein>
<reference evidence="2" key="1">
    <citation type="journal article" date="2020" name="Stud. Mycol.">
        <title>101 Dothideomycetes genomes: a test case for predicting lifestyles and emergence of pathogens.</title>
        <authorList>
            <person name="Haridas S."/>
            <person name="Albert R."/>
            <person name="Binder M."/>
            <person name="Bloem J."/>
            <person name="Labutti K."/>
            <person name="Salamov A."/>
            <person name="Andreopoulos B."/>
            <person name="Baker S."/>
            <person name="Barry K."/>
            <person name="Bills G."/>
            <person name="Bluhm B."/>
            <person name="Cannon C."/>
            <person name="Castanera R."/>
            <person name="Culley D."/>
            <person name="Daum C."/>
            <person name="Ezra D."/>
            <person name="Gonzalez J."/>
            <person name="Henrissat B."/>
            <person name="Kuo A."/>
            <person name="Liang C."/>
            <person name="Lipzen A."/>
            <person name="Lutzoni F."/>
            <person name="Magnuson J."/>
            <person name="Mondo S."/>
            <person name="Nolan M."/>
            <person name="Ohm R."/>
            <person name="Pangilinan J."/>
            <person name="Park H.-J."/>
            <person name="Ramirez L."/>
            <person name="Alfaro M."/>
            <person name="Sun H."/>
            <person name="Tritt A."/>
            <person name="Yoshinaga Y."/>
            <person name="Zwiers L.-H."/>
            <person name="Turgeon B."/>
            <person name="Goodwin S."/>
            <person name="Spatafora J."/>
            <person name="Crous P."/>
            <person name="Grigoriev I."/>
        </authorList>
    </citation>
    <scope>NUCLEOTIDE SEQUENCE</scope>
    <source>
        <strain evidence="2">CBS 113389</strain>
    </source>
</reference>
<name>A0A6A6PQI2_9PEZI</name>
<evidence type="ECO:0000313" key="3">
    <source>
        <dbReference type="Proteomes" id="UP000799767"/>
    </source>
</evidence>
<dbReference type="GeneID" id="54470841"/>
<feature type="region of interest" description="Disordered" evidence="1">
    <location>
        <begin position="113"/>
        <end position="160"/>
    </location>
</feature>
<evidence type="ECO:0000256" key="1">
    <source>
        <dbReference type="SAM" id="MobiDB-lite"/>
    </source>
</evidence>
<feature type="compositionally biased region" description="Polar residues" evidence="1">
    <location>
        <begin position="113"/>
        <end position="135"/>
    </location>
</feature>
<dbReference type="Proteomes" id="UP000799767">
    <property type="component" value="Unassembled WGS sequence"/>
</dbReference>
<dbReference type="AlphaFoldDB" id="A0A6A6PQI2"/>